<evidence type="ECO:0000313" key="14">
    <source>
        <dbReference type="Proteomes" id="UP000245059"/>
    </source>
</evidence>
<dbReference type="GO" id="GO:0009117">
    <property type="term" value="P:nucleotide metabolic process"/>
    <property type="evidence" value="ECO:0007669"/>
    <property type="project" value="UniProtKB-KW"/>
</dbReference>
<reference evidence="12" key="1">
    <citation type="journal article" date="2018" name="Genome Announc.">
        <title>Ignatzschineria cameli sp. nov., isolated from necrotic foot tissue of dromedaries (Camelus dromedarius) and associated maggots (Wohlfahrtia species) in Dubai.</title>
        <authorList>
            <person name="Tsang C.C."/>
            <person name="Tang J.Y."/>
            <person name="Fong J.Y."/>
            <person name="Kinne J."/>
            <person name="Lee H.H."/>
            <person name="Joseph M."/>
            <person name="Jose S."/>
            <person name="Schuster R.K."/>
            <person name="Tang Y."/>
            <person name="Sivakumar S."/>
            <person name="Chen J.H."/>
            <person name="Teng J.L."/>
            <person name="Lau S.K."/>
            <person name="Wernery U."/>
            <person name="Woo P.C."/>
        </authorList>
    </citation>
    <scope>NUCLEOTIDE SEQUENCE</scope>
    <source>
        <strain evidence="12">UAE-HKU57</strain>
        <strain evidence="13">UAE-HKU58</strain>
    </source>
</reference>
<reference evidence="14 15" key="2">
    <citation type="submission" date="2018-05" db="EMBL/GenBank/DDBJ databases">
        <title>Ignatzschineria dubaiensis sp. nov., isolated from necrotic foot tissues of dromedaries (Camelus dromedarius) and associated maggots in Dubai, United Arab Emirates.</title>
        <authorList>
            <person name="Tsang C.C."/>
            <person name="Tang J.Y.M."/>
            <person name="Fong J.Y.H."/>
            <person name="Kinne J."/>
            <person name="Lee H.H."/>
            <person name="Joseph M."/>
            <person name="Jose S."/>
            <person name="Schuster R.K."/>
            <person name="Tang Y."/>
            <person name="Sivakumar S."/>
            <person name="Chen J.H.K."/>
            <person name="Teng J.L.L."/>
            <person name="Lau S.K.P."/>
            <person name="Wernery U."/>
            <person name="Woo P.C.Y."/>
        </authorList>
    </citation>
    <scope>NUCLEOTIDE SEQUENCE [LARGE SCALE GENOMIC DNA]</scope>
    <source>
        <strain evidence="14">UAE-HKU57</strain>
        <strain evidence="15">UAE-HKU58</strain>
    </source>
</reference>
<dbReference type="HAMAP" id="MF_01405">
    <property type="entry name" value="Non_canon_purine_NTPase"/>
    <property type="match status" value="1"/>
</dbReference>
<dbReference type="Gene3D" id="3.90.950.10">
    <property type="match status" value="1"/>
</dbReference>
<proteinExistence type="inferred from homology"/>
<dbReference type="GO" id="GO:0009146">
    <property type="term" value="P:purine nucleoside triphosphate catabolic process"/>
    <property type="evidence" value="ECO:0007669"/>
    <property type="project" value="UniProtKB-UniRule"/>
</dbReference>
<feature type="binding site" evidence="10">
    <location>
        <begin position="186"/>
        <end position="187"/>
    </location>
    <ligand>
        <name>substrate</name>
    </ligand>
</feature>
<comment type="subunit">
    <text evidence="2 10">Homodimer.</text>
</comment>
<evidence type="ECO:0000256" key="2">
    <source>
        <dbReference type="ARBA" id="ARBA00011738"/>
    </source>
</evidence>
<name>A0A2U2APR6_9GAMM</name>
<dbReference type="GO" id="GO:0000166">
    <property type="term" value="F:nucleotide binding"/>
    <property type="evidence" value="ECO:0007669"/>
    <property type="project" value="UniProtKB-KW"/>
</dbReference>
<organism evidence="12 14">
    <name type="scientific">Ignatzschineria cameli</name>
    <dbReference type="NCBI Taxonomy" id="2182793"/>
    <lineage>
        <taxon>Bacteria</taxon>
        <taxon>Pseudomonadati</taxon>
        <taxon>Pseudomonadota</taxon>
        <taxon>Gammaproteobacteria</taxon>
        <taxon>Cardiobacteriales</taxon>
        <taxon>Ignatzschineriaceae</taxon>
        <taxon>Ignatzschineria</taxon>
    </lineage>
</organism>
<dbReference type="GO" id="GO:0017111">
    <property type="term" value="F:ribonucleoside triphosphate phosphatase activity"/>
    <property type="evidence" value="ECO:0007669"/>
    <property type="project" value="InterPro"/>
</dbReference>
<keyword evidence="3 10" id="KW-0479">Metal-binding</keyword>
<keyword evidence="5 10" id="KW-0378">Hydrolase</keyword>
<dbReference type="GO" id="GO:0035870">
    <property type="term" value="F:dITP diphosphatase activity"/>
    <property type="evidence" value="ECO:0007669"/>
    <property type="project" value="UniProtKB-UniRule"/>
</dbReference>
<gene>
    <name evidence="12" type="primary">rdgB</name>
    <name evidence="12" type="ORF">DC077_07895</name>
    <name evidence="13" type="ORF">DC078_07520</name>
</gene>
<dbReference type="PANTHER" id="PTHR11067:SF9">
    <property type="entry name" value="INOSINE TRIPHOSPHATE PYROPHOSPHATASE"/>
    <property type="match status" value="1"/>
</dbReference>
<evidence type="ECO:0000313" key="15">
    <source>
        <dbReference type="Proteomes" id="UP000245217"/>
    </source>
</evidence>
<protein>
    <recommendedName>
        <fullName evidence="10">dITP/XTP pyrophosphatase</fullName>
        <ecNumber evidence="10">3.6.1.66</ecNumber>
    </recommendedName>
    <alternativeName>
        <fullName evidence="10">Non-canonical purine NTP pyrophosphatase</fullName>
    </alternativeName>
    <alternativeName>
        <fullName evidence="10">Non-standard purine NTP pyrophosphatase</fullName>
    </alternativeName>
    <alternativeName>
        <fullName evidence="10">Nucleoside-triphosphate diphosphatase</fullName>
    </alternativeName>
    <alternativeName>
        <fullName evidence="10">Nucleoside-triphosphate pyrophosphatase</fullName>
        <shortName evidence="10">NTPase</shortName>
    </alternativeName>
</protein>
<dbReference type="EC" id="3.6.1.66" evidence="10"/>
<feature type="binding site" evidence="10">
    <location>
        <begin position="12"/>
        <end position="17"/>
    </location>
    <ligand>
        <name>substrate</name>
    </ligand>
</feature>
<feature type="binding site" evidence="10">
    <location>
        <position position="181"/>
    </location>
    <ligand>
        <name>substrate</name>
    </ligand>
</feature>
<dbReference type="CDD" id="cd00515">
    <property type="entry name" value="HAM1"/>
    <property type="match status" value="1"/>
</dbReference>
<comment type="caution">
    <text evidence="12">The sequence shown here is derived from an EMBL/GenBank/DDBJ whole genome shotgun (WGS) entry which is preliminary data.</text>
</comment>
<evidence type="ECO:0000256" key="8">
    <source>
        <dbReference type="ARBA" id="ARBA00051875"/>
    </source>
</evidence>
<dbReference type="InterPro" id="IPR020922">
    <property type="entry name" value="dITP/XTP_pyrophosphatase"/>
</dbReference>
<evidence type="ECO:0000256" key="4">
    <source>
        <dbReference type="ARBA" id="ARBA00022741"/>
    </source>
</evidence>
<dbReference type="GO" id="GO:0005829">
    <property type="term" value="C:cytosol"/>
    <property type="evidence" value="ECO:0007669"/>
    <property type="project" value="TreeGrafter"/>
</dbReference>
<keyword evidence="15" id="KW-1185">Reference proteome</keyword>
<dbReference type="Proteomes" id="UP000245217">
    <property type="component" value="Unassembled WGS sequence"/>
</dbReference>
<evidence type="ECO:0000256" key="6">
    <source>
        <dbReference type="ARBA" id="ARBA00022842"/>
    </source>
</evidence>
<comment type="catalytic activity">
    <reaction evidence="9 10">
        <text>XTP + H2O = XMP + diphosphate + H(+)</text>
        <dbReference type="Rhea" id="RHEA:28610"/>
        <dbReference type="ChEBI" id="CHEBI:15377"/>
        <dbReference type="ChEBI" id="CHEBI:15378"/>
        <dbReference type="ChEBI" id="CHEBI:33019"/>
        <dbReference type="ChEBI" id="CHEBI:57464"/>
        <dbReference type="ChEBI" id="CHEBI:61314"/>
        <dbReference type="EC" id="3.6.1.66"/>
    </reaction>
</comment>
<feature type="binding site" evidence="10">
    <location>
        <position position="45"/>
    </location>
    <ligand>
        <name>Mg(2+)</name>
        <dbReference type="ChEBI" id="CHEBI:18420"/>
    </ligand>
</feature>
<dbReference type="RefSeq" id="WP_109201954.1">
    <property type="nucleotide sequence ID" value="NZ_QEWS01000006.1"/>
</dbReference>
<evidence type="ECO:0000256" key="1">
    <source>
        <dbReference type="ARBA" id="ARBA00008023"/>
    </source>
</evidence>
<dbReference type="NCBIfam" id="TIGR00042">
    <property type="entry name" value="RdgB/HAM1 family non-canonical purine NTP pyrophosphatase"/>
    <property type="match status" value="1"/>
</dbReference>
<evidence type="ECO:0000313" key="13">
    <source>
        <dbReference type="EMBL" id="PWD91358.1"/>
    </source>
</evidence>
<evidence type="ECO:0000256" key="9">
    <source>
        <dbReference type="ARBA" id="ARBA00052017"/>
    </source>
</evidence>
<sequence length="201" mass="22084">MGQPLQKILIASNNQGKIKEFKALFAPLEIEVLSLQDLNIDSEPEENGLTFIENALIKARDAAKKSGLPTLADDSGLVVPALNGEPGIYSARYSESGNDHDNNLKLLTKMRHLSGVERAAYFKAVLVLLRSADDPVPLIAEGEVHGFITEKIEGNEGFGYDPLFFYPEKKSTFGLLPATLKNQISHRNNALQQLLKKILSL</sequence>
<dbReference type="GO" id="GO:0036220">
    <property type="term" value="F:ITP diphosphatase activity"/>
    <property type="evidence" value="ECO:0007669"/>
    <property type="project" value="UniProtKB-UniRule"/>
</dbReference>
<evidence type="ECO:0000256" key="7">
    <source>
        <dbReference type="ARBA" id="ARBA00023080"/>
    </source>
</evidence>
<feature type="binding site" evidence="10">
    <location>
        <position position="74"/>
    </location>
    <ligand>
        <name>Mg(2+)</name>
        <dbReference type="ChEBI" id="CHEBI:18420"/>
    </ligand>
</feature>
<dbReference type="InterPro" id="IPR029001">
    <property type="entry name" value="ITPase-like_fam"/>
</dbReference>
<comment type="cofactor">
    <cofactor evidence="10">
        <name>Mg(2+)</name>
        <dbReference type="ChEBI" id="CHEBI:18420"/>
    </cofactor>
    <text evidence="10">Binds 1 Mg(2+) ion per subunit.</text>
</comment>
<evidence type="ECO:0000256" key="5">
    <source>
        <dbReference type="ARBA" id="ARBA00022801"/>
    </source>
</evidence>
<evidence type="ECO:0000256" key="11">
    <source>
        <dbReference type="RuleBase" id="RU003781"/>
    </source>
</evidence>
<dbReference type="EMBL" id="QEWW01000005">
    <property type="protein sequence ID" value="PWD85514.1"/>
    <property type="molecule type" value="Genomic_DNA"/>
</dbReference>
<comment type="function">
    <text evidence="10">Pyrophosphatase that catalyzes the hydrolysis of nucleoside triphosphates to their monophosphate derivatives, with a high preference for the non-canonical purine nucleotides XTP (xanthosine triphosphate), dITP (deoxyinosine triphosphate) and ITP. Seems to function as a house-cleaning enzyme that removes non-canonical purine nucleotides from the nucleotide pool, thus preventing their incorporation into DNA/RNA and avoiding chromosomal lesions.</text>
</comment>
<evidence type="ECO:0000256" key="10">
    <source>
        <dbReference type="HAMAP-Rule" id="MF_01405"/>
    </source>
</evidence>
<dbReference type="InterPro" id="IPR002637">
    <property type="entry name" value="RdgB/HAM1"/>
</dbReference>
<accession>A0A2U2APR6</accession>
<comment type="similarity">
    <text evidence="1 10 11">Belongs to the HAM1 NTPase family.</text>
</comment>
<dbReference type="GO" id="GO:0046872">
    <property type="term" value="F:metal ion binding"/>
    <property type="evidence" value="ECO:0007669"/>
    <property type="project" value="UniProtKB-KW"/>
</dbReference>
<dbReference type="GO" id="GO:0036222">
    <property type="term" value="F:XTP diphosphatase activity"/>
    <property type="evidence" value="ECO:0007669"/>
    <property type="project" value="UniProtKB-UniRule"/>
</dbReference>
<evidence type="ECO:0000256" key="3">
    <source>
        <dbReference type="ARBA" id="ARBA00022723"/>
    </source>
</evidence>
<keyword evidence="7 10" id="KW-0546">Nucleotide metabolism</keyword>
<dbReference type="Pfam" id="PF01725">
    <property type="entry name" value="Ham1p_like"/>
    <property type="match status" value="1"/>
</dbReference>
<dbReference type="SUPFAM" id="SSF52972">
    <property type="entry name" value="ITPase-like"/>
    <property type="match status" value="1"/>
</dbReference>
<feature type="binding site" evidence="10">
    <location>
        <position position="75"/>
    </location>
    <ligand>
        <name>substrate</name>
    </ligand>
</feature>
<evidence type="ECO:0000313" key="12">
    <source>
        <dbReference type="EMBL" id="PWD85514.1"/>
    </source>
</evidence>
<comment type="catalytic activity">
    <reaction evidence="10">
        <text>ITP + H2O = IMP + diphosphate + H(+)</text>
        <dbReference type="Rhea" id="RHEA:29399"/>
        <dbReference type="ChEBI" id="CHEBI:15377"/>
        <dbReference type="ChEBI" id="CHEBI:15378"/>
        <dbReference type="ChEBI" id="CHEBI:33019"/>
        <dbReference type="ChEBI" id="CHEBI:58053"/>
        <dbReference type="ChEBI" id="CHEBI:61402"/>
        <dbReference type="EC" id="3.6.1.66"/>
    </reaction>
</comment>
<dbReference type="EMBL" id="QEWV01000006">
    <property type="protein sequence ID" value="PWD91358.1"/>
    <property type="molecule type" value="Genomic_DNA"/>
</dbReference>
<comment type="catalytic activity">
    <reaction evidence="8 10">
        <text>dITP + H2O = dIMP + diphosphate + H(+)</text>
        <dbReference type="Rhea" id="RHEA:28342"/>
        <dbReference type="ChEBI" id="CHEBI:15377"/>
        <dbReference type="ChEBI" id="CHEBI:15378"/>
        <dbReference type="ChEBI" id="CHEBI:33019"/>
        <dbReference type="ChEBI" id="CHEBI:61194"/>
        <dbReference type="ChEBI" id="CHEBI:61382"/>
        <dbReference type="EC" id="3.6.1.66"/>
    </reaction>
</comment>
<feature type="active site" description="Proton acceptor" evidence="10">
    <location>
        <position position="74"/>
    </location>
</feature>
<dbReference type="FunFam" id="3.90.950.10:FF:000001">
    <property type="entry name" value="dITP/XTP pyrophosphatase"/>
    <property type="match status" value="1"/>
</dbReference>
<keyword evidence="4 10" id="KW-0547">Nucleotide-binding</keyword>
<dbReference type="OrthoDB" id="9807456at2"/>
<dbReference type="PANTHER" id="PTHR11067">
    <property type="entry name" value="INOSINE TRIPHOSPHATE PYROPHOSPHATASE/HAM1 PROTEIN"/>
    <property type="match status" value="1"/>
</dbReference>
<dbReference type="AlphaFoldDB" id="A0A2U2APR6"/>
<feature type="binding site" evidence="10">
    <location>
        <begin position="158"/>
        <end position="161"/>
    </location>
    <ligand>
        <name>substrate</name>
    </ligand>
</feature>
<dbReference type="Proteomes" id="UP000245059">
    <property type="component" value="Unassembled WGS sequence"/>
</dbReference>
<keyword evidence="6 10" id="KW-0460">Magnesium</keyword>